<reference evidence="3 4" key="1">
    <citation type="submission" date="2019-01" db="EMBL/GenBank/DDBJ databases">
        <title>Draft genome sequences of three monokaryotic isolates of the white-rot basidiomycete fungus Dichomitus squalens.</title>
        <authorList>
            <consortium name="DOE Joint Genome Institute"/>
            <person name="Lopez S.C."/>
            <person name="Andreopoulos B."/>
            <person name="Pangilinan J."/>
            <person name="Lipzen A."/>
            <person name="Riley R."/>
            <person name="Ahrendt S."/>
            <person name="Ng V."/>
            <person name="Barry K."/>
            <person name="Daum C."/>
            <person name="Grigoriev I.V."/>
            <person name="Hilden K.S."/>
            <person name="Makela M.R."/>
            <person name="de Vries R.P."/>
        </authorList>
    </citation>
    <scope>NUCLEOTIDE SEQUENCE [LARGE SCALE GENOMIC DNA]</scope>
    <source>
        <strain evidence="3 4">CBS 464.89</strain>
    </source>
</reference>
<evidence type="ECO:0000256" key="2">
    <source>
        <dbReference type="SAM" id="SignalP"/>
    </source>
</evidence>
<gene>
    <name evidence="3" type="ORF">BD310DRAFT_226431</name>
</gene>
<proteinExistence type="predicted"/>
<evidence type="ECO:0000256" key="1">
    <source>
        <dbReference type="SAM" id="MobiDB-lite"/>
    </source>
</evidence>
<dbReference type="EMBL" id="ML145246">
    <property type="protein sequence ID" value="TBU52565.1"/>
    <property type="molecule type" value="Genomic_DNA"/>
</dbReference>
<evidence type="ECO:0000313" key="4">
    <source>
        <dbReference type="Proteomes" id="UP000292082"/>
    </source>
</evidence>
<organism evidence="3 4">
    <name type="scientific">Dichomitus squalens</name>
    <dbReference type="NCBI Taxonomy" id="114155"/>
    <lineage>
        <taxon>Eukaryota</taxon>
        <taxon>Fungi</taxon>
        <taxon>Dikarya</taxon>
        <taxon>Basidiomycota</taxon>
        <taxon>Agaricomycotina</taxon>
        <taxon>Agaricomycetes</taxon>
        <taxon>Polyporales</taxon>
        <taxon>Polyporaceae</taxon>
        <taxon>Dichomitus</taxon>
    </lineage>
</organism>
<feature type="compositionally biased region" description="Basic and acidic residues" evidence="1">
    <location>
        <begin position="145"/>
        <end position="172"/>
    </location>
</feature>
<accession>A0A4Q9PEL6</accession>
<sequence length="191" mass="21789">MLIALTLFFGESVTDARTMRSSLRRSSCTAPLQKALKPHLRLNEELTPDSMSLHEALKYLPVSADHGNCHICHICRQNSPKHFCHVHYLCCFFLSSGHMSLPSSWERKISSMVAPRSSRVWRRGVHHDCRQTSVVWQVGSRKHSSRENSDNVSTPRRDVHGEHDDKPPEARLDVPTSDISRENPHSTKFDV</sequence>
<feature type="region of interest" description="Disordered" evidence="1">
    <location>
        <begin position="137"/>
        <end position="191"/>
    </location>
</feature>
<dbReference type="AlphaFoldDB" id="A0A4Q9PEL6"/>
<evidence type="ECO:0000313" key="3">
    <source>
        <dbReference type="EMBL" id="TBU52565.1"/>
    </source>
</evidence>
<keyword evidence="4" id="KW-1185">Reference proteome</keyword>
<feature type="signal peptide" evidence="2">
    <location>
        <begin position="1"/>
        <end position="16"/>
    </location>
</feature>
<name>A0A4Q9PEL6_9APHY</name>
<protein>
    <submittedName>
        <fullName evidence="3">Uncharacterized protein</fullName>
    </submittedName>
</protein>
<dbReference type="Proteomes" id="UP000292082">
    <property type="component" value="Unassembled WGS sequence"/>
</dbReference>
<feature type="compositionally biased region" description="Basic and acidic residues" evidence="1">
    <location>
        <begin position="179"/>
        <end position="191"/>
    </location>
</feature>
<keyword evidence="2" id="KW-0732">Signal</keyword>
<feature type="chain" id="PRO_5020974499" evidence="2">
    <location>
        <begin position="17"/>
        <end position="191"/>
    </location>
</feature>